<organism evidence="3 4">
    <name type="scientific">Streptomyces netropsis</name>
    <name type="common">Streptoverticillium netropsis</name>
    <dbReference type="NCBI Taxonomy" id="55404"/>
    <lineage>
        <taxon>Bacteria</taxon>
        <taxon>Bacillati</taxon>
        <taxon>Actinomycetota</taxon>
        <taxon>Actinomycetes</taxon>
        <taxon>Kitasatosporales</taxon>
        <taxon>Streptomycetaceae</taxon>
        <taxon>Streptomyces</taxon>
    </lineage>
</organism>
<dbReference type="Gene3D" id="2.60.60.20">
    <property type="entry name" value="PLAT/LH2 domain"/>
    <property type="match status" value="1"/>
</dbReference>
<dbReference type="Proteomes" id="UP000556436">
    <property type="component" value="Unassembled WGS sequence"/>
</dbReference>
<dbReference type="AlphaFoldDB" id="A0A7W7L9R2"/>
<feature type="compositionally biased region" description="Pro residues" evidence="1">
    <location>
        <begin position="142"/>
        <end position="187"/>
    </location>
</feature>
<dbReference type="InterPro" id="IPR036392">
    <property type="entry name" value="PLAT/LH2_dom_sf"/>
</dbReference>
<evidence type="ECO:0000313" key="4">
    <source>
        <dbReference type="Proteomes" id="UP000556436"/>
    </source>
</evidence>
<dbReference type="InterPro" id="IPR001024">
    <property type="entry name" value="PLAT/LH2_dom"/>
</dbReference>
<name>A0A7W7L9R2_STRNE</name>
<comment type="caution">
    <text evidence="3">The sequence shown here is derived from an EMBL/GenBank/DDBJ whole genome shotgun (WGS) entry which is preliminary data.</text>
</comment>
<dbReference type="Gene3D" id="2.110.10.10">
    <property type="entry name" value="Hemopexin-like domain"/>
    <property type="match status" value="1"/>
</dbReference>
<gene>
    <name evidence="3" type="ORF">FHS38_002253</name>
</gene>
<dbReference type="EMBL" id="JACHJG010000003">
    <property type="protein sequence ID" value="MBB4886224.1"/>
    <property type="molecule type" value="Genomic_DNA"/>
</dbReference>
<feature type="domain" description="PLAT" evidence="2">
    <location>
        <begin position="2"/>
        <end position="115"/>
    </location>
</feature>
<keyword evidence="4" id="KW-1185">Reference proteome</keyword>
<accession>A0A7W7L9R2</accession>
<proteinExistence type="predicted"/>
<evidence type="ECO:0000259" key="2">
    <source>
        <dbReference type="PROSITE" id="PS50095"/>
    </source>
</evidence>
<feature type="region of interest" description="Disordered" evidence="1">
    <location>
        <begin position="139"/>
        <end position="190"/>
    </location>
</feature>
<sequence length="440" mass="47993">MLMYKVRIAVADINEAGTDEKVQARLVFRDGCSTVWTMLGTFQRGTSPAFDIVLEQDLGTPTGIELMKNGPDNLCLTGIEVIAPGGAVARWIGDGSVREWLAHETSDRYDTYFGVRSLFDLSPADTTTTITRPVAQPVAQPIAPPAPQPVAQPAPQPIAPPAPQPVAQPAPQPVAQPTAPPAAPPAARPASRAAVVHAVLPVPDQQRVDGRSRFWAFKGDRYRLIEISDAPDRTTTVVTRDRPISTCPALDGLLALDTIWPVPDRQRIGPLDGGEGTEPTSEFWVFSGDRYRKIAIEDGPAHANRALGEDRPIRDWSALDGFSFLDAVLPVPGHQRVNGTSRYWVFCGDRYRLIEVEDGPAHANTIITPDRPVGQWAAFEGWTHVDAFLPVPDHQGVDDKSRYWAFSGDHYRIIEIDHGVGHADTLVSGDRPVSQWATLT</sequence>
<dbReference type="Pfam" id="PF01477">
    <property type="entry name" value="PLAT"/>
    <property type="match status" value="1"/>
</dbReference>
<evidence type="ECO:0000313" key="3">
    <source>
        <dbReference type="EMBL" id="MBB4886224.1"/>
    </source>
</evidence>
<dbReference type="SUPFAM" id="SSF49723">
    <property type="entry name" value="Lipase/lipooxygenase domain (PLAT/LH2 domain)"/>
    <property type="match status" value="1"/>
</dbReference>
<dbReference type="InterPro" id="IPR036375">
    <property type="entry name" value="Hemopexin-like_dom_sf"/>
</dbReference>
<protein>
    <recommendedName>
        <fullName evidence="2">PLAT domain-containing protein</fullName>
    </recommendedName>
</protein>
<reference evidence="3 4" key="1">
    <citation type="submission" date="2020-08" db="EMBL/GenBank/DDBJ databases">
        <title>Genomic Encyclopedia of Type Strains, Phase III (KMG-III): the genomes of soil and plant-associated and newly described type strains.</title>
        <authorList>
            <person name="Whitman W."/>
        </authorList>
    </citation>
    <scope>NUCLEOTIDE SEQUENCE [LARGE SCALE GENOMIC DNA]</scope>
    <source>
        <strain evidence="3 4">CECT 3265</strain>
    </source>
</reference>
<dbReference type="PROSITE" id="PS50095">
    <property type="entry name" value="PLAT"/>
    <property type="match status" value="1"/>
</dbReference>
<evidence type="ECO:0000256" key="1">
    <source>
        <dbReference type="SAM" id="MobiDB-lite"/>
    </source>
</evidence>